<protein>
    <submittedName>
        <fullName evidence="3">CC-NBS-LRR resistance protein</fullName>
    </submittedName>
</protein>
<dbReference type="PANTHER" id="PTHR47186:SF3">
    <property type="entry name" value="OS09G0267800 PROTEIN"/>
    <property type="match status" value="1"/>
</dbReference>
<dbReference type="AlphaFoldDB" id="A0A2K3KRS2"/>
<gene>
    <name evidence="3" type="ORF">L195_g056466</name>
</gene>
<dbReference type="Proteomes" id="UP000236291">
    <property type="component" value="Unassembled WGS sequence"/>
</dbReference>
<organism evidence="3 4">
    <name type="scientific">Trifolium pratense</name>
    <name type="common">Red clover</name>
    <dbReference type="NCBI Taxonomy" id="57577"/>
    <lineage>
        <taxon>Eukaryota</taxon>
        <taxon>Viridiplantae</taxon>
        <taxon>Streptophyta</taxon>
        <taxon>Embryophyta</taxon>
        <taxon>Tracheophyta</taxon>
        <taxon>Spermatophyta</taxon>
        <taxon>Magnoliopsida</taxon>
        <taxon>eudicotyledons</taxon>
        <taxon>Gunneridae</taxon>
        <taxon>Pentapetalae</taxon>
        <taxon>rosids</taxon>
        <taxon>fabids</taxon>
        <taxon>Fabales</taxon>
        <taxon>Fabaceae</taxon>
        <taxon>Papilionoideae</taxon>
        <taxon>50 kb inversion clade</taxon>
        <taxon>NPAAA clade</taxon>
        <taxon>Hologalegina</taxon>
        <taxon>IRL clade</taxon>
        <taxon>Trifolieae</taxon>
        <taxon>Trifolium</taxon>
    </lineage>
</organism>
<feature type="non-terminal residue" evidence="3">
    <location>
        <position position="174"/>
    </location>
</feature>
<dbReference type="Pfam" id="PF23598">
    <property type="entry name" value="LRR_14"/>
    <property type="match status" value="1"/>
</dbReference>
<dbReference type="EMBL" id="ASHM01107099">
    <property type="protein sequence ID" value="PNX68988.1"/>
    <property type="molecule type" value="Genomic_DNA"/>
</dbReference>
<dbReference type="PANTHER" id="PTHR47186">
    <property type="entry name" value="LEUCINE-RICH REPEAT-CONTAINING PROTEIN 57"/>
    <property type="match status" value="1"/>
</dbReference>
<dbReference type="InterPro" id="IPR032675">
    <property type="entry name" value="LRR_dom_sf"/>
</dbReference>
<evidence type="ECO:0000313" key="4">
    <source>
        <dbReference type="Proteomes" id="UP000236291"/>
    </source>
</evidence>
<dbReference type="SUPFAM" id="SSF52058">
    <property type="entry name" value="L domain-like"/>
    <property type="match status" value="1"/>
</dbReference>
<dbReference type="ExpressionAtlas" id="A0A2K3KRS2">
    <property type="expression patterns" value="baseline"/>
</dbReference>
<evidence type="ECO:0000313" key="3">
    <source>
        <dbReference type="EMBL" id="PNX68988.1"/>
    </source>
</evidence>
<accession>A0A2K3KRS2</accession>
<reference evidence="3 4" key="2">
    <citation type="journal article" date="2017" name="Front. Plant Sci.">
        <title>Gene Classification and Mining of Molecular Markers Useful in Red Clover (Trifolium pratense) Breeding.</title>
        <authorList>
            <person name="Istvanek J."/>
            <person name="Dluhosova J."/>
            <person name="Dluhos P."/>
            <person name="Patkova L."/>
            <person name="Nedelnik J."/>
            <person name="Repkova J."/>
        </authorList>
    </citation>
    <scope>NUCLEOTIDE SEQUENCE [LARGE SCALE GENOMIC DNA]</scope>
    <source>
        <strain evidence="4">cv. Tatra</strain>
        <tissue evidence="3">Young leaves</tissue>
    </source>
</reference>
<name>A0A2K3KRS2_TRIPR</name>
<dbReference type="Gene3D" id="3.80.10.10">
    <property type="entry name" value="Ribonuclease Inhibitor"/>
    <property type="match status" value="1"/>
</dbReference>
<sequence>MEAIEALQNLKILRLWQCSMIKLPRQIGKLTQLRMLDLSNSGIEVVPPNILSSLIRLEELYMGNTSINWEDVTSTTQNENASIAELGKLPNLIALELQIRETWMLPRDLQLMFEKLERYKIVVGDVWEWSDIKDGSLKTLKLKLGTNIHLEHGIKALIKGVENLYLDDVDGIQN</sequence>
<keyword evidence="1" id="KW-0677">Repeat</keyword>
<reference evidence="3 4" key="1">
    <citation type="journal article" date="2014" name="Am. J. Bot.">
        <title>Genome assembly and annotation for red clover (Trifolium pratense; Fabaceae).</title>
        <authorList>
            <person name="Istvanek J."/>
            <person name="Jaros M."/>
            <person name="Krenek A."/>
            <person name="Repkova J."/>
        </authorList>
    </citation>
    <scope>NUCLEOTIDE SEQUENCE [LARGE SCALE GENOMIC DNA]</scope>
    <source>
        <strain evidence="4">cv. Tatra</strain>
        <tissue evidence="3">Young leaves</tissue>
    </source>
</reference>
<dbReference type="InterPro" id="IPR055414">
    <property type="entry name" value="LRR_R13L4/SHOC2-like"/>
</dbReference>
<comment type="caution">
    <text evidence="3">The sequence shown here is derived from an EMBL/GenBank/DDBJ whole genome shotgun (WGS) entry which is preliminary data.</text>
</comment>
<evidence type="ECO:0000259" key="2">
    <source>
        <dbReference type="Pfam" id="PF23598"/>
    </source>
</evidence>
<proteinExistence type="predicted"/>
<feature type="domain" description="Disease resistance R13L4/SHOC-2-like LRR" evidence="2">
    <location>
        <begin position="2"/>
        <end position="100"/>
    </location>
</feature>
<dbReference type="STRING" id="57577.A0A2K3KRS2"/>
<evidence type="ECO:0000256" key="1">
    <source>
        <dbReference type="ARBA" id="ARBA00022737"/>
    </source>
</evidence>